<dbReference type="SUPFAM" id="SSF55729">
    <property type="entry name" value="Acyl-CoA N-acyltransferases (Nat)"/>
    <property type="match status" value="1"/>
</dbReference>
<dbReference type="eggNOG" id="ENOG502S5ER">
    <property type="taxonomic scope" value="Eukaryota"/>
</dbReference>
<dbReference type="AlphaFoldDB" id="S8AKN4"/>
<dbReference type="Proteomes" id="UP000015100">
    <property type="component" value="Unassembled WGS sequence"/>
</dbReference>
<dbReference type="PANTHER" id="PTHR43441:SF2">
    <property type="entry name" value="FAMILY ACETYLTRANSFERASE, PUTATIVE (AFU_ORTHOLOGUE AFUA_7G00850)-RELATED"/>
    <property type="match status" value="1"/>
</dbReference>
<dbReference type="PANTHER" id="PTHR43441">
    <property type="entry name" value="RIBOSOMAL-PROTEIN-SERINE ACETYLTRANSFERASE"/>
    <property type="match status" value="1"/>
</dbReference>
<dbReference type="Gene3D" id="3.40.630.30">
    <property type="match status" value="1"/>
</dbReference>
<dbReference type="InterPro" id="IPR016181">
    <property type="entry name" value="Acyl_CoA_acyltransferase"/>
</dbReference>
<dbReference type="GO" id="GO:1990189">
    <property type="term" value="F:protein N-terminal-serine acetyltransferase activity"/>
    <property type="evidence" value="ECO:0007669"/>
    <property type="project" value="TreeGrafter"/>
</dbReference>
<dbReference type="InterPro" id="IPR051908">
    <property type="entry name" value="Ribosomal_N-acetyltransferase"/>
</dbReference>
<proteinExistence type="predicted"/>
<evidence type="ECO:0000259" key="1">
    <source>
        <dbReference type="PROSITE" id="PS51186"/>
    </source>
</evidence>
<organism evidence="2 3">
    <name type="scientific">Dactylellina haptotyla (strain CBS 200.50)</name>
    <name type="common">Nematode-trapping fungus</name>
    <name type="synonym">Monacrosporium haptotylum</name>
    <dbReference type="NCBI Taxonomy" id="1284197"/>
    <lineage>
        <taxon>Eukaryota</taxon>
        <taxon>Fungi</taxon>
        <taxon>Dikarya</taxon>
        <taxon>Ascomycota</taxon>
        <taxon>Pezizomycotina</taxon>
        <taxon>Orbiliomycetes</taxon>
        <taxon>Orbiliales</taxon>
        <taxon>Orbiliaceae</taxon>
        <taxon>Dactylellina</taxon>
    </lineage>
</organism>
<reference evidence="3" key="2">
    <citation type="submission" date="2013-04" db="EMBL/GenBank/DDBJ databases">
        <title>Genomic mechanisms accounting for the adaptation to parasitism in nematode-trapping fungi.</title>
        <authorList>
            <person name="Ahren D.G."/>
        </authorList>
    </citation>
    <scope>NUCLEOTIDE SEQUENCE [LARGE SCALE GENOMIC DNA]</scope>
    <source>
        <strain evidence="3">CBS 200.50</strain>
    </source>
</reference>
<dbReference type="GO" id="GO:0008999">
    <property type="term" value="F:protein-N-terminal-alanine acetyltransferase activity"/>
    <property type="evidence" value="ECO:0007669"/>
    <property type="project" value="TreeGrafter"/>
</dbReference>
<gene>
    <name evidence="2" type="ORF">H072_2496</name>
</gene>
<dbReference type="OrthoDB" id="64477at2759"/>
<reference evidence="2 3" key="1">
    <citation type="journal article" date="2013" name="PLoS Genet.">
        <title>Genomic mechanisms accounting for the adaptation to parasitism in nematode-trapping fungi.</title>
        <authorList>
            <person name="Meerupati T."/>
            <person name="Andersson K.M."/>
            <person name="Friman E."/>
            <person name="Kumar D."/>
            <person name="Tunlid A."/>
            <person name="Ahren D."/>
        </authorList>
    </citation>
    <scope>NUCLEOTIDE SEQUENCE [LARGE SCALE GENOMIC DNA]</scope>
    <source>
        <strain evidence="2 3">CBS 200.50</strain>
    </source>
</reference>
<dbReference type="GO" id="GO:0005737">
    <property type="term" value="C:cytoplasm"/>
    <property type="evidence" value="ECO:0007669"/>
    <property type="project" value="TreeGrafter"/>
</dbReference>
<accession>S8AKN4</accession>
<dbReference type="EMBL" id="AQGS01000074">
    <property type="protein sequence ID" value="EPS43510.1"/>
    <property type="molecule type" value="Genomic_DNA"/>
</dbReference>
<evidence type="ECO:0000313" key="3">
    <source>
        <dbReference type="Proteomes" id="UP000015100"/>
    </source>
</evidence>
<dbReference type="HOGENOM" id="CLU_082496_0_0_1"/>
<name>S8AKN4_DACHA</name>
<dbReference type="OMA" id="DSSEWRK"/>
<protein>
    <recommendedName>
        <fullName evidence="1">N-acetyltransferase domain-containing protein</fullName>
    </recommendedName>
</protein>
<sequence>MESIIPKYPLEIRTPRLTIRSATTSDAAGLYKFFTSVKNLPPGESVEPNLSIPAYEKRITRWKEMAEEGKNAFMVVTLPNPNGQREGEEELIGFGGYNTFETTEGKVLTDIGVMIDVDHQRRKYALEALCAKVEFAFGVLGVEVVRIETGLENEAFRRFIVDGVGLGGVERVEEVSYRKGVEGYIYRFGSGEWEGIRKELETAGSWLL</sequence>
<dbReference type="PROSITE" id="PS51186">
    <property type="entry name" value="GNAT"/>
    <property type="match status" value="1"/>
</dbReference>
<comment type="caution">
    <text evidence="2">The sequence shown here is derived from an EMBL/GenBank/DDBJ whole genome shotgun (WGS) entry which is preliminary data.</text>
</comment>
<feature type="domain" description="N-acetyltransferase" evidence="1">
    <location>
        <begin position="17"/>
        <end position="182"/>
    </location>
</feature>
<dbReference type="InterPro" id="IPR000182">
    <property type="entry name" value="GNAT_dom"/>
</dbReference>
<dbReference type="Pfam" id="PF13302">
    <property type="entry name" value="Acetyltransf_3"/>
    <property type="match status" value="1"/>
</dbReference>
<keyword evidence="3" id="KW-1185">Reference proteome</keyword>
<evidence type="ECO:0000313" key="2">
    <source>
        <dbReference type="EMBL" id="EPS43510.1"/>
    </source>
</evidence>